<protein>
    <submittedName>
        <fullName evidence="1">Uncharacterized protein</fullName>
    </submittedName>
</protein>
<dbReference type="EMBL" id="CM039435">
    <property type="protein sequence ID" value="KAI4316645.1"/>
    <property type="molecule type" value="Genomic_DNA"/>
</dbReference>
<keyword evidence="2" id="KW-1185">Reference proteome</keyword>
<gene>
    <name evidence="1" type="ORF">L6164_024605</name>
</gene>
<evidence type="ECO:0000313" key="1">
    <source>
        <dbReference type="EMBL" id="KAI4316645.1"/>
    </source>
</evidence>
<dbReference type="Proteomes" id="UP000828941">
    <property type="component" value="Chromosome 10"/>
</dbReference>
<name>A0ACB9LY62_BAUVA</name>
<proteinExistence type="predicted"/>
<accession>A0ACB9LY62</accession>
<evidence type="ECO:0000313" key="2">
    <source>
        <dbReference type="Proteomes" id="UP000828941"/>
    </source>
</evidence>
<organism evidence="1 2">
    <name type="scientific">Bauhinia variegata</name>
    <name type="common">Purple orchid tree</name>
    <name type="synonym">Phanera variegata</name>
    <dbReference type="NCBI Taxonomy" id="167791"/>
    <lineage>
        <taxon>Eukaryota</taxon>
        <taxon>Viridiplantae</taxon>
        <taxon>Streptophyta</taxon>
        <taxon>Embryophyta</taxon>
        <taxon>Tracheophyta</taxon>
        <taxon>Spermatophyta</taxon>
        <taxon>Magnoliopsida</taxon>
        <taxon>eudicotyledons</taxon>
        <taxon>Gunneridae</taxon>
        <taxon>Pentapetalae</taxon>
        <taxon>rosids</taxon>
        <taxon>fabids</taxon>
        <taxon>Fabales</taxon>
        <taxon>Fabaceae</taxon>
        <taxon>Cercidoideae</taxon>
        <taxon>Cercideae</taxon>
        <taxon>Bauhiniinae</taxon>
        <taxon>Bauhinia</taxon>
    </lineage>
</organism>
<sequence>MAGSRKPISIHLKRSEVLQSCFEYCGICCGKCNCVPSGTYGNKDECLATGISRTAKESPYPHPIPANSTN</sequence>
<comment type="caution">
    <text evidence="1">The sequence shown here is derived from an EMBL/GenBank/DDBJ whole genome shotgun (WGS) entry which is preliminary data.</text>
</comment>
<reference evidence="1 2" key="1">
    <citation type="journal article" date="2022" name="DNA Res.">
        <title>Chromosomal-level genome assembly of the orchid tree Bauhinia variegata (Leguminosae; Cercidoideae) supports the allotetraploid origin hypothesis of Bauhinia.</title>
        <authorList>
            <person name="Zhong Y."/>
            <person name="Chen Y."/>
            <person name="Zheng D."/>
            <person name="Pang J."/>
            <person name="Liu Y."/>
            <person name="Luo S."/>
            <person name="Meng S."/>
            <person name="Qian L."/>
            <person name="Wei D."/>
            <person name="Dai S."/>
            <person name="Zhou R."/>
        </authorList>
    </citation>
    <scope>NUCLEOTIDE SEQUENCE [LARGE SCALE GENOMIC DNA]</scope>
    <source>
        <strain evidence="1">BV-YZ2020</strain>
    </source>
</reference>